<feature type="transmembrane region" description="Helical" evidence="1">
    <location>
        <begin position="43"/>
        <end position="63"/>
    </location>
</feature>
<keyword evidence="1" id="KW-0812">Transmembrane</keyword>
<protein>
    <submittedName>
        <fullName evidence="2">Uncharacterized protein</fullName>
    </submittedName>
</protein>
<dbReference type="AlphaFoldDB" id="A0A220U0I2"/>
<evidence type="ECO:0000256" key="1">
    <source>
        <dbReference type="SAM" id="Phobius"/>
    </source>
</evidence>
<dbReference type="Pfam" id="PF17332">
    <property type="entry name" value="DUF5592"/>
    <property type="match status" value="1"/>
</dbReference>
<feature type="transmembrane region" description="Helical" evidence="1">
    <location>
        <begin position="15"/>
        <end position="37"/>
    </location>
</feature>
<evidence type="ECO:0000313" key="2">
    <source>
        <dbReference type="EMBL" id="ASK61361.1"/>
    </source>
</evidence>
<dbReference type="Proteomes" id="UP000198312">
    <property type="component" value="Chromosome"/>
</dbReference>
<evidence type="ECO:0000313" key="3">
    <source>
        <dbReference type="Proteomes" id="UP000198312"/>
    </source>
</evidence>
<dbReference type="OrthoDB" id="2974726at2"/>
<reference evidence="2 3" key="1">
    <citation type="submission" date="2017-07" db="EMBL/GenBank/DDBJ databases">
        <title>Virgibacillus sp. LM2416.</title>
        <authorList>
            <person name="Tak E.J."/>
            <person name="Bae J.-W."/>
        </authorList>
    </citation>
    <scope>NUCLEOTIDE SEQUENCE [LARGE SCALE GENOMIC DNA]</scope>
    <source>
        <strain evidence="2 3">LM2416</strain>
    </source>
</reference>
<sequence length="121" mass="14013">MKYEIPKEIKAKPKILGLVMRELVILLISSLLLLTILQDLVHSVFIIPYFAVAIVGMIYLLMLSGSNPKKKNYESLILLFRHKKGTFHPIDLHKQQNIYLREKIKAQRRPNPDESFGSSIR</sequence>
<dbReference type="RefSeq" id="WP_089060638.1">
    <property type="nucleotide sequence ID" value="NZ_CP022315.1"/>
</dbReference>
<dbReference type="InterPro" id="IPR020275">
    <property type="entry name" value="DUF5592"/>
</dbReference>
<dbReference type="KEGG" id="vil:CFK37_03825"/>
<dbReference type="EMBL" id="CP022315">
    <property type="protein sequence ID" value="ASK61361.1"/>
    <property type="molecule type" value="Genomic_DNA"/>
</dbReference>
<keyword evidence="1" id="KW-0472">Membrane</keyword>
<keyword evidence="1" id="KW-1133">Transmembrane helix</keyword>
<gene>
    <name evidence="2" type="ORF">CFK37_03825</name>
</gene>
<keyword evidence="3" id="KW-1185">Reference proteome</keyword>
<organism evidence="2 3">
    <name type="scientific">Virgibacillus phasianinus</name>
    <dbReference type="NCBI Taxonomy" id="2017483"/>
    <lineage>
        <taxon>Bacteria</taxon>
        <taxon>Bacillati</taxon>
        <taxon>Bacillota</taxon>
        <taxon>Bacilli</taxon>
        <taxon>Bacillales</taxon>
        <taxon>Bacillaceae</taxon>
        <taxon>Virgibacillus</taxon>
    </lineage>
</organism>
<accession>A0A220U0I2</accession>
<proteinExistence type="predicted"/>
<name>A0A220U0I2_9BACI</name>